<gene>
    <name evidence="2" type="ORF">Esi_0900_0001</name>
</gene>
<keyword evidence="1" id="KW-0732">Signal</keyword>
<feature type="signal peptide" evidence="1">
    <location>
        <begin position="1"/>
        <end position="20"/>
    </location>
</feature>
<evidence type="ECO:0000256" key="1">
    <source>
        <dbReference type="SAM" id="SignalP"/>
    </source>
</evidence>
<feature type="chain" id="PRO_5003096275" evidence="1">
    <location>
        <begin position="21"/>
        <end position="229"/>
    </location>
</feature>
<evidence type="ECO:0000313" key="2">
    <source>
        <dbReference type="EMBL" id="CBJ34050.1"/>
    </source>
</evidence>
<dbReference type="OrthoDB" id="10441522at2759"/>
<proteinExistence type="predicted"/>
<reference evidence="2 3" key="1">
    <citation type="journal article" date="2010" name="Nature">
        <title>The Ectocarpus genome and the independent evolution of multicellularity in brown algae.</title>
        <authorList>
            <person name="Cock J.M."/>
            <person name="Sterck L."/>
            <person name="Rouze P."/>
            <person name="Scornet D."/>
            <person name="Allen A.E."/>
            <person name="Amoutzias G."/>
            <person name="Anthouard V."/>
            <person name="Artiguenave F."/>
            <person name="Aury J.M."/>
            <person name="Badger J.H."/>
            <person name="Beszteri B."/>
            <person name="Billiau K."/>
            <person name="Bonnet E."/>
            <person name="Bothwell J.H."/>
            <person name="Bowler C."/>
            <person name="Boyen C."/>
            <person name="Brownlee C."/>
            <person name="Carrano C.J."/>
            <person name="Charrier B."/>
            <person name="Cho G.Y."/>
            <person name="Coelho S.M."/>
            <person name="Collen J."/>
            <person name="Corre E."/>
            <person name="Da Silva C."/>
            <person name="Delage L."/>
            <person name="Delaroque N."/>
            <person name="Dittami S.M."/>
            <person name="Doulbeau S."/>
            <person name="Elias M."/>
            <person name="Farnham G."/>
            <person name="Gachon C.M."/>
            <person name="Gschloessl B."/>
            <person name="Heesch S."/>
            <person name="Jabbari K."/>
            <person name="Jubin C."/>
            <person name="Kawai H."/>
            <person name="Kimura K."/>
            <person name="Kloareg B."/>
            <person name="Kupper F.C."/>
            <person name="Lang D."/>
            <person name="Le Bail A."/>
            <person name="Leblanc C."/>
            <person name="Lerouge P."/>
            <person name="Lohr M."/>
            <person name="Lopez P.J."/>
            <person name="Martens C."/>
            <person name="Maumus F."/>
            <person name="Michel G."/>
            <person name="Miranda-Saavedra D."/>
            <person name="Morales J."/>
            <person name="Moreau H."/>
            <person name="Motomura T."/>
            <person name="Nagasato C."/>
            <person name="Napoli C.A."/>
            <person name="Nelson D.R."/>
            <person name="Nyvall-Collen P."/>
            <person name="Peters A.F."/>
            <person name="Pommier C."/>
            <person name="Potin P."/>
            <person name="Poulain J."/>
            <person name="Quesneville H."/>
            <person name="Read B."/>
            <person name="Rensing S.A."/>
            <person name="Ritter A."/>
            <person name="Rousvoal S."/>
            <person name="Samanta M."/>
            <person name="Samson G."/>
            <person name="Schroeder D.C."/>
            <person name="Segurens B."/>
            <person name="Strittmatter M."/>
            <person name="Tonon T."/>
            <person name="Tregear J.W."/>
            <person name="Valentin K."/>
            <person name="von Dassow P."/>
            <person name="Yamagishi T."/>
            <person name="Van de Peer Y."/>
            <person name="Wincker P."/>
        </authorList>
    </citation>
    <scope>NUCLEOTIDE SEQUENCE [LARGE SCALE GENOMIC DNA]</scope>
    <source>
        <strain evidence="3">Ec32 / CCAP1310/4</strain>
    </source>
</reference>
<protein>
    <submittedName>
        <fullName evidence="2">Uncharacterized protein</fullName>
    </submittedName>
</protein>
<dbReference type="Proteomes" id="UP000002630">
    <property type="component" value="Unassembled WGS sequence"/>
</dbReference>
<organism evidence="2 3">
    <name type="scientific">Ectocarpus siliculosus</name>
    <name type="common">Brown alga</name>
    <name type="synonym">Conferva siliculosa</name>
    <dbReference type="NCBI Taxonomy" id="2880"/>
    <lineage>
        <taxon>Eukaryota</taxon>
        <taxon>Sar</taxon>
        <taxon>Stramenopiles</taxon>
        <taxon>Ochrophyta</taxon>
        <taxon>PX clade</taxon>
        <taxon>Phaeophyceae</taxon>
        <taxon>Ectocarpales</taxon>
        <taxon>Ectocarpaceae</taxon>
        <taxon>Ectocarpus</taxon>
    </lineage>
</organism>
<dbReference type="InParanoid" id="D7G8L8"/>
<accession>D7G8L8</accession>
<name>D7G8L8_ECTSI</name>
<sequence>MRLAWQSVLLLPVLVAVTQAQSTCNDGIEGIDGNGVVCCPRHCGQCGGEGCTGSGADFGLGSESCCGGGVKSANNYCDVTGKAPCIYGSPPEGECNNGIEGIDGNGVVCCPLDCGQCGGEGCSGSGADFGLGSESCCGGGVKSANNYCDVTGKAPCIYGSPPEEALLTTVNARTQQCGGEGCSSAGAASGLGSGSCCGHGVKSSGRYCDITEEAPCIYGSPDDARVHLV</sequence>
<evidence type="ECO:0000313" key="3">
    <source>
        <dbReference type="Proteomes" id="UP000002630"/>
    </source>
</evidence>
<keyword evidence="3" id="KW-1185">Reference proteome</keyword>
<dbReference type="AlphaFoldDB" id="D7G8L8"/>
<dbReference type="EMBL" id="FN649760">
    <property type="protein sequence ID" value="CBJ34050.1"/>
    <property type="molecule type" value="Genomic_DNA"/>
</dbReference>